<evidence type="ECO:0000256" key="7">
    <source>
        <dbReference type="SAM" id="SignalP"/>
    </source>
</evidence>
<dbReference type="PROSITE" id="PS00523">
    <property type="entry name" value="SULFATASE_1"/>
    <property type="match status" value="1"/>
</dbReference>
<keyword evidence="9" id="KW-0614">Plasmid</keyword>
<feature type="chain" id="PRO_5046877833" evidence="7">
    <location>
        <begin position="21"/>
        <end position="482"/>
    </location>
</feature>
<dbReference type="Proteomes" id="UP000682802">
    <property type="component" value="Plasmid p1"/>
</dbReference>
<proteinExistence type="inferred from homology"/>
<keyword evidence="4 7" id="KW-0732">Signal</keyword>
<dbReference type="SUPFAM" id="SSF53649">
    <property type="entry name" value="Alkaline phosphatase-like"/>
    <property type="match status" value="1"/>
</dbReference>
<dbReference type="Gene3D" id="3.40.720.10">
    <property type="entry name" value="Alkaline Phosphatase, subunit A"/>
    <property type="match status" value="1"/>
</dbReference>
<gene>
    <name evidence="9" type="ORF">KM029_26480</name>
</gene>
<feature type="signal peptide" evidence="7">
    <location>
        <begin position="1"/>
        <end position="20"/>
    </location>
</feature>
<keyword evidence="6" id="KW-0106">Calcium</keyword>
<feature type="domain" description="Sulfatase N-terminal" evidence="8">
    <location>
        <begin position="26"/>
        <end position="370"/>
    </location>
</feature>
<dbReference type="PANTHER" id="PTHR45953">
    <property type="entry name" value="IDURONATE 2-SULFATASE"/>
    <property type="match status" value="1"/>
</dbReference>
<evidence type="ECO:0000256" key="3">
    <source>
        <dbReference type="ARBA" id="ARBA00022723"/>
    </source>
</evidence>
<keyword evidence="5" id="KW-0378">Hydrolase</keyword>
<comment type="similarity">
    <text evidence="2">Belongs to the sulfatase family.</text>
</comment>
<protein>
    <submittedName>
        <fullName evidence="9">Sulfatase</fullName>
    </submittedName>
</protein>
<evidence type="ECO:0000313" key="9">
    <source>
        <dbReference type="EMBL" id="QWG10523.1"/>
    </source>
</evidence>
<dbReference type="EMBL" id="CP076130">
    <property type="protein sequence ID" value="QWG10523.1"/>
    <property type="molecule type" value="Genomic_DNA"/>
</dbReference>
<keyword evidence="3" id="KW-0479">Metal-binding</keyword>
<evidence type="ECO:0000256" key="4">
    <source>
        <dbReference type="ARBA" id="ARBA00022729"/>
    </source>
</evidence>
<dbReference type="RefSeq" id="WP_144077011.1">
    <property type="nucleotide sequence ID" value="NZ_CP076130.1"/>
</dbReference>
<accession>A0ABX8H4D0</accession>
<geneLocation type="plasmid" evidence="9 10">
    <name>p1</name>
</geneLocation>
<evidence type="ECO:0000313" key="10">
    <source>
        <dbReference type="Proteomes" id="UP000682802"/>
    </source>
</evidence>
<dbReference type="InterPro" id="IPR024607">
    <property type="entry name" value="Sulfatase_CS"/>
</dbReference>
<name>A0ABX8H4D0_9BACT</name>
<dbReference type="CDD" id="cd16030">
    <property type="entry name" value="iduronate-2-sulfatase"/>
    <property type="match status" value="1"/>
</dbReference>
<dbReference type="PROSITE" id="PS00149">
    <property type="entry name" value="SULFATASE_2"/>
    <property type="match status" value="1"/>
</dbReference>
<dbReference type="PANTHER" id="PTHR45953:SF1">
    <property type="entry name" value="IDURONATE 2-SULFATASE"/>
    <property type="match status" value="1"/>
</dbReference>
<organism evidence="9 10">
    <name type="scientific">Flammeovirga kamogawensis</name>
    <dbReference type="NCBI Taxonomy" id="373891"/>
    <lineage>
        <taxon>Bacteria</taxon>
        <taxon>Pseudomonadati</taxon>
        <taxon>Bacteroidota</taxon>
        <taxon>Cytophagia</taxon>
        <taxon>Cytophagales</taxon>
        <taxon>Flammeovirgaceae</taxon>
        <taxon>Flammeovirga</taxon>
    </lineage>
</organism>
<evidence type="ECO:0000256" key="1">
    <source>
        <dbReference type="ARBA" id="ARBA00001913"/>
    </source>
</evidence>
<dbReference type="Pfam" id="PF00884">
    <property type="entry name" value="Sulfatase"/>
    <property type="match status" value="1"/>
</dbReference>
<keyword evidence="10" id="KW-1185">Reference proteome</keyword>
<comment type="cofactor">
    <cofactor evidence="1">
        <name>Ca(2+)</name>
        <dbReference type="ChEBI" id="CHEBI:29108"/>
    </cofactor>
</comment>
<evidence type="ECO:0000256" key="6">
    <source>
        <dbReference type="ARBA" id="ARBA00022837"/>
    </source>
</evidence>
<dbReference type="InterPro" id="IPR035874">
    <property type="entry name" value="IDS"/>
</dbReference>
<evidence type="ECO:0000259" key="8">
    <source>
        <dbReference type="Pfam" id="PF00884"/>
    </source>
</evidence>
<dbReference type="InterPro" id="IPR017850">
    <property type="entry name" value="Alkaline_phosphatase_core_sf"/>
</dbReference>
<dbReference type="InterPro" id="IPR000917">
    <property type="entry name" value="Sulfatase_N"/>
</dbReference>
<evidence type="ECO:0000256" key="2">
    <source>
        <dbReference type="ARBA" id="ARBA00008779"/>
    </source>
</evidence>
<sequence>MRRIALYITMCILFPLYLTAQENEKPNVLMIAVDDLNDWVGVLGGHPQVKTPNIDKLANQGILFTNAHCQAPICGPSRASLLTGMYPTTTGNYVQLEDTVIKKANTVVQEAIYLPDYFEQNGYTSIGVGKIFHRGDDQHVFDVYGDKFDTYGPYPKKHFNYNPEWFGKPKGTVTDWGKFPEKDRETGDFQSAKWAVNQLQQKHDKPFFMAVGFVRPHVPWYVPAKWFTPFPINDIVLPPYKKDDLQDVPTLGRQIADVPMMPTTEELIQRGQWKEAVQAYLACIYFVDAQIGKVLNALEESVYADNTIVVLFSDHGYHLGEKNRFAKQALWTRDTRSVLAFKLPKNTGSKVTNEPVQLVDIYPTLLELAGLTENKKNDGHSLVPLMGNTYVKWNHVAITSYGKNNIAVTDKKYKFIQYEDGTQELYNLVDDPNEWNNIAELDTSEQIIKKLIKEIPKKQAPLSKYCDYKVNSYFKKLDKASK</sequence>
<reference evidence="9 10" key="1">
    <citation type="submission" date="2021-05" db="EMBL/GenBank/DDBJ databases">
        <title>Comparative genomic studies on the polysaccharide-degrading batcterial strains of the Flammeovirga genus.</title>
        <authorList>
            <person name="Zewei F."/>
            <person name="Zheng Z."/>
            <person name="Yu L."/>
            <person name="Ruyue G."/>
            <person name="Yanhong M."/>
            <person name="Yuanyuan C."/>
            <person name="Jingyan G."/>
            <person name="Wenjun H."/>
        </authorList>
    </citation>
    <scope>NUCLEOTIDE SEQUENCE [LARGE SCALE GENOMIC DNA]</scope>
    <source>
        <strain evidence="9 10">YS10</strain>
        <plasmid evidence="9 10">p1</plasmid>
    </source>
</reference>
<evidence type="ECO:0000256" key="5">
    <source>
        <dbReference type="ARBA" id="ARBA00022801"/>
    </source>
</evidence>